<evidence type="ECO:0000313" key="2">
    <source>
        <dbReference type="EMBL" id="KAH9496935.1"/>
    </source>
</evidence>
<dbReference type="Proteomes" id="UP000790347">
    <property type="component" value="Unassembled WGS sequence"/>
</dbReference>
<keyword evidence="1" id="KW-1133">Transmembrane helix</keyword>
<keyword evidence="3" id="KW-1185">Reference proteome</keyword>
<evidence type="ECO:0000256" key="1">
    <source>
        <dbReference type="SAM" id="Phobius"/>
    </source>
</evidence>
<evidence type="ECO:0000313" key="3">
    <source>
        <dbReference type="Proteomes" id="UP000790347"/>
    </source>
</evidence>
<gene>
    <name evidence="2" type="primary">HSPG2_7</name>
    <name evidence="2" type="ORF">DERF_012957</name>
</gene>
<accession>A0A922L1V4</accession>
<name>A0A922L1V4_DERFA</name>
<comment type="caution">
    <text evidence="2">The sequence shown here is derived from an EMBL/GenBank/DDBJ whole genome shotgun (WGS) entry which is preliminary data.</text>
</comment>
<dbReference type="AlphaFoldDB" id="A0A922L1V4"/>
<dbReference type="EMBL" id="ASGP02000007">
    <property type="protein sequence ID" value="KAH9496935.1"/>
    <property type="molecule type" value="Genomic_DNA"/>
</dbReference>
<reference evidence="2" key="2">
    <citation type="journal article" date="2022" name="Res Sq">
        <title>Comparative Genomics Reveals Insights into the Divergent Evolution of Astigmatic Mites and Household Pest Adaptations.</title>
        <authorList>
            <person name="Xiong Q."/>
            <person name="Wan A.T.-Y."/>
            <person name="Liu X.-Y."/>
            <person name="Fung C.S.-H."/>
            <person name="Xiao X."/>
            <person name="Malainual N."/>
            <person name="Hou J."/>
            <person name="Wang L."/>
            <person name="Wang M."/>
            <person name="Yang K."/>
            <person name="Cui Y."/>
            <person name="Leung E."/>
            <person name="Nong W."/>
            <person name="Shin S.-K."/>
            <person name="Au S."/>
            <person name="Jeong K.Y."/>
            <person name="Chew F.T."/>
            <person name="Hui J."/>
            <person name="Leung T.F."/>
            <person name="Tungtrongchitr A."/>
            <person name="Zhong N."/>
            <person name="Liu Z."/>
            <person name="Tsui S."/>
        </authorList>
    </citation>
    <scope>NUCLEOTIDE SEQUENCE</scope>
    <source>
        <strain evidence="2">Derf</strain>
        <tissue evidence="2">Whole organism</tissue>
    </source>
</reference>
<sequence>MFLIDCNLCPIPNHDCERIIDVIIITMLWNIVVYYIYCGQFENRTGDYALLAIVNKSVEFGFDNSSGAAIIQITMILLEYEWIVHLLKIIDFLQQHIESSNLDNCGLVSLCQRSLTETAYRCICDSITSSFH</sequence>
<keyword evidence="1" id="KW-0472">Membrane</keyword>
<protein>
    <submittedName>
        <fullName evidence="2">Basement membrane-specific heparan sulfate proteoglycan core protein</fullName>
    </submittedName>
</protein>
<reference evidence="2" key="1">
    <citation type="submission" date="2013-05" db="EMBL/GenBank/DDBJ databases">
        <authorList>
            <person name="Yim A.K.Y."/>
            <person name="Chan T.F."/>
            <person name="Ji K.M."/>
            <person name="Liu X.Y."/>
            <person name="Zhou J.W."/>
            <person name="Li R.Q."/>
            <person name="Yang K.Y."/>
            <person name="Li J."/>
            <person name="Li M."/>
            <person name="Law P.T.W."/>
            <person name="Wu Y.L."/>
            <person name="Cai Z.L."/>
            <person name="Qin H."/>
            <person name="Bao Y."/>
            <person name="Leung R.K.K."/>
            <person name="Ng P.K.S."/>
            <person name="Zou J."/>
            <person name="Zhong X.J."/>
            <person name="Ran P.X."/>
            <person name="Zhong N.S."/>
            <person name="Liu Z.G."/>
            <person name="Tsui S.K.W."/>
        </authorList>
    </citation>
    <scope>NUCLEOTIDE SEQUENCE</scope>
    <source>
        <strain evidence="2">Derf</strain>
        <tissue evidence="2">Whole organism</tissue>
    </source>
</reference>
<keyword evidence="1" id="KW-0812">Transmembrane</keyword>
<proteinExistence type="predicted"/>
<organism evidence="2 3">
    <name type="scientific">Dermatophagoides farinae</name>
    <name type="common">American house dust mite</name>
    <dbReference type="NCBI Taxonomy" id="6954"/>
    <lineage>
        <taxon>Eukaryota</taxon>
        <taxon>Metazoa</taxon>
        <taxon>Ecdysozoa</taxon>
        <taxon>Arthropoda</taxon>
        <taxon>Chelicerata</taxon>
        <taxon>Arachnida</taxon>
        <taxon>Acari</taxon>
        <taxon>Acariformes</taxon>
        <taxon>Sarcoptiformes</taxon>
        <taxon>Astigmata</taxon>
        <taxon>Psoroptidia</taxon>
        <taxon>Analgoidea</taxon>
        <taxon>Pyroglyphidae</taxon>
        <taxon>Dermatophagoidinae</taxon>
        <taxon>Dermatophagoides</taxon>
    </lineage>
</organism>
<feature type="transmembrane region" description="Helical" evidence="1">
    <location>
        <begin position="19"/>
        <end position="37"/>
    </location>
</feature>